<comment type="caution">
    <text evidence="1">The sequence shown here is derived from an EMBL/GenBank/DDBJ whole genome shotgun (WGS) entry which is preliminary data.</text>
</comment>
<sequence>MTQMNNQQVRVIDPILTTHAQGYRHQTHVGIALFPRAPVAVSGGQILEFGKEAFRLYNARRTPGSSTKRVQYGHAGKPFALVQDALEGMVPREHMRDASQVPGINLGQRAVNNTMGSLSLTLEVEQAELARNPDNYDNDHKVDLASSQWTDDNNNPCKDIRTGQEAVRESIGMDANTLLLSAKGFAAMRENPYVLDRFKHTSKDSITAAMIAALLDIDKVEVGKAVSADANDKFSDVWGTDAILAYVAPPGGDNSADAAEPSYGYTYTMDGHPLVEEAYYDNNVKSWIYPVTYERRPVLSGITAGYLMRNVG</sequence>
<organism evidence="1 2">
    <name type="scientific">Microbulbifer okhotskensis</name>
    <dbReference type="NCBI Taxonomy" id="2926617"/>
    <lineage>
        <taxon>Bacteria</taxon>
        <taxon>Pseudomonadati</taxon>
        <taxon>Pseudomonadota</taxon>
        <taxon>Gammaproteobacteria</taxon>
        <taxon>Cellvibrionales</taxon>
        <taxon>Microbulbiferaceae</taxon>
        <taxon>Microbulbifer</taxon>
    </lineage>
</organism>
<evidence type="ECO:0008006" key="3">
    <source>
        <dbReference type="Google" id="ProtNLM"/>
    </source>
</evidence>
<reference evidence="1" key="1">
    <citation type="journal article" date="2022" name="Arch. Microbiol.">
        <title>Microbulbifer okhotskensis sp. nov., isolated from a deep bottom sediment of the Okhotsk Sea.</title>
        <authorList>
            <person name="Romanenko L."/>
            <person name="Kurilenko V."/>
            <person name="Otstavnykh N."/>
            <person name="Velansky P."/>
            <person name="Isaeva M."/>
            <person name="Mikhailov V."/>
        </authorList>
    </citation>
    <scope>NUCLEOTIDE SEQUENCE</scope>
    <source>
        <strain evidence="1">OS29</strain>
    </source>
</reference>
<evidence type="ECO:0000313" key="1">
    <source>
        <dbReference type="EMBL" id="MCO1335366.1"/>
    </source>
</evidence>
<protein>
    <recommendedName>
        <fullName evidence="3">Phage major capsid protein E</fullName>
    </recommendedName>
</protein>
<gene>
    <name evidence="1" type="ORF">MO867_13590</name>
</gene>
<dbReference type="InterPro" id="IPR053738">
    <property type="entry name" value="Lambda_capsid_assembly"/>
</dbReference>
<accession>A0A9X2EPC3</accession>
<dbReference type="Gene3D" id="3.90.1690.10">
    <property type="entry name" value="phage-related protein like domain"/>
    <property type="match status" value="1"/>
</dbReference>
<keyword evidence="2" id="KW-1185">Reference proteome</keyword>
<dbReference type="EMBL" id="JALBWM010000059">
    <property type="protein sequence ID" value="MCO1335366.1"/>
    <property type="molecule type" value="Genomic_DNA"/>
</dbReference>
<dbReference type="AlphaFoldDB" id="A0A9X2EPC3"/>
<dbReference type="Proteomes" id="UP001139028">
    <property type="component" value="Unassembled WGS sequence"/>
</dbReference>
<name>A0A9X2EPC3_9GAMM</name>
<dbReference type="RefSeq" id="WP_252469467.1">
    <property type="nucleotide sequence ID" value="NZ_JALBWM010000059.1"/>
</dbReference>
<proteinExistence type="predicted"/>
<evidence type="ECO:0000313" key="2">
    <source>
        <dbReference type="Proteomes" id="UP001139028"/>
    </source>
</evidence>